<name>A0A8J3TTG9_9ACTN</name>
<dbReference type="Proteomes" id="UP000650628">
    <property type="component" value="Unassembled WGS sequence"/>
</dbReference>
<evidence type="ECO:0000259" key="2">
    <source>
        <dbReference type="PROSITE" id="PS50911"/>
    </source>
</evidence>
<keyword evidence="1" id="KW-0732">Signal</keyword>
<reference evidence="3 4" key="1">
    <citation type="submission" date="2021-01" db="EMBL/GenBank/DDBJ databases">
        <title>Whole genome shotgun sequence of Planotetraspora mira NBRC 15435.</title>
        <authorList>
            <person name="Komaki H."/>
            <person name="Tamura T."/>
        </authorList>
    </citation>
    <scope>NUCLEOTIDE SEQUENCE [LARGE SCALE GENOMIC DNA]</scope>
    <source>
        <strain evidence="3 4">NBRC 15435</strain>
    </source>
</reference>
<keyword evidence="4" id="KW-1185">Reference proteome</keyword>
<dbReference type="EMBL" id="BOOO01000036">
    <property type="protein sequence ID" value="GII32843.1"/>
    <property type="molecule type" value="Genomic_DNA"/>
</dbReference>
<evidence type="ECO:0000313" key="4">
    <source>
        <dbReference type="Proteomes" id="UP000650628"/>
    </source>
</evidence>
<organism evidence="3 4">
    <name type="scientific">Planotetraspora mira</name>
    <dbReference type="NCBI Taxonomy" id="58121"/>
    <lineage>
        <taxon>Bacteria</taxon>
        <taxon>Bacillati</taxon>
        <taxon>Actinomycetota</taxon>
        <taxon>Actinomycetes</taxon>
        <taxon>Streptosporangiales</taxon>
        <taxon>Streptosporangiaceae</taxon>
        <taxon>Planotetraspora</taxon>
    </lineage>
</organism>
<protein>
    <recommendedName>
        <fullName evidence="2">Peptidase C51 domain-containing protein</fullName>
    </recommendedName>
</protein>
<comment type="caution">
    <text evidence="3">The sequence shown here is derived from an EMBL/GenBank/DDBJ whole genome shotgun (WGS) entry which is preliminary data.</text>
</comment>
<gene>
    <name evidence="3" type="ORF">Pmi06nite_62850</name>
</gene>
<dbReference type="InterPro" id="IPR007921">
    <property type="entry name" value="CHAP_dom"/>
</dbReference>
<accession>A0A8J3TTG9</accession>
<feature type="signal peptide" evidence="1">
    <location>
        <begin position="1"/>
        <end position="22"/>
    </location>
</feature>
<proteinExistence type="predicted"/>
<dbReference type="RefSeq" id="WP_203956702.1">
    <property type="nucleotide sequence ID" value="NZ_BOOO01000036.1"/>
</dbReference>
<dbReference type="InterPro" id="IPR038765">
    <property type="entry name" value="Papain-like_cys_pep_sf"/>
</dbReference>
<evidence type="ECO:0000256" key="1">
    <source>
        <dbReference type="SAM" id="SignalP"/>
    </source>
</evidence>
<dbReference type="SUPFAM" id="SSF54001">
    <property type="entry name" value="Cysteine proteinases"/>
    <property type="match status" value="1"/>
</dbReference>
<dbReference type="PROSITE" id="PS50911">
    <property type="entry name" value="CHAP"/>
    <property type="match status" value="1"/>
</dbReference>
<dbReference type="Pfam" id="PF05257">
    <property type="entry name" value="CHAP"/>
    <property type="match status" value="1"/>
</dbReference>
<evidence type="ECO:0000313" key="3">
    <source>
        <dbReference type="EMBL" id="GII32843.1"/>
    </source>
</evidence>
<dbReference type="Gene3D" id="3.90.1720.10">
    <property type="entry name" value="endopeptidase domain like (from Nostoc punctiforme)"/>
    <property type="match status" value="1"/>
</dbReference>
<dbReference type="AlphaFoldDB" id="A0A8J3TTG9"/>
<feature type="domain" description="Peptidase C51" evidence="2">
    <location>
        <begin position="89"/>
        <end position="217"/>
    </location>
</feature>
<sequence length="224" mass="23491">MRALKTCINAALITGALATAVAAGPVAAAAHAQSSDHIVAGSDNTTPLAKEAAGLPKVSPSQLLKLAESQVGVRENSLGGGTKFQAWYMSSPRARETVARDGGSTADYANAAWCDMFVSWVGNQLGIRPVLGWDAYTVAHARWFAQNHRWGTTPKPGAVVFFSWSGSKSIDAIDHVGFVIKDNGDGTIKTVEGNTGNGVVEIRTRPTSSVTGYGYPYYTASDSA</sequence>
<feature type="chain" id="PRO_5039578215" description="Peptidase C51 domain-containing protein" evidence="1">
    <location>
        <begin position="23"/>
        <end position="224"/>
    </location>
</feature>